<reference evidence="8 9" key="1">
    <citation type="submission" date="2023-11" db="EMBL/GenBank/DDBJ databases">
        <title>MicrobeMod: A computational toolkit for identifying prokaryotic methylation and restriction-modification with nanopore sequencing.</title>
        <authorList>
            <person name="Crits-Christoph A."/>
            <person name="Kang S.C."/>
            <person name="Lee H."/>
            <person name="Ostrov N."/>
        </authorList>
    </citation>
    <scope>NUCLEOTIDE SEQUENCE [LARGE SCALE GENOMIC DNA]</scope>
    <source>
        <strain evidence="8 9">ATCC 29145</strain>
    </source>
</reference>
<evidence type="ECO:0000259" key="7">
    <source>
        <dbReference type="Pfam" id="PF00892"/>
    </source>
</evidence>
<dbReference type="PANTHER" id="PTHR22911:SF6">
    <property type="entry name" value="SOLUTE CARRIER FAMILY 35 MEMBER G1"/>
    <property type="match status" value="1"/>
</dbReference>
<dbReference type="SUPFAM" id="SSF103481">
    <property type="entry name" value="Multidrug resistance efflux transporter EmrE"/>
    <property type="match status" value="2"/>
</dbReference>
<feature type="transmembrane region" description="Helical" evidence="6">
    <location>
        <begin position="229"/>
        <end position="247"/>
    </location>
</feature>
<evidence type="ECO:0000313" key="9">
    <source>
        <dbReference type="Proteomes" id="UP001277471"/>
    </source>
</evidence>
<dbReference type="PANTHER" id="PTHR22911">
    <property type="entry name" value="ACYL-MALONYL CONDENSING ENZYME-RELATED"/>
    <property type="match status" value="1"/>
</dbReference>
<proteinExistence type="inferred from homology"/>
<comment type="subcellular location">
    <subcellularLocation>
        <location evidence="1">Membrane</location>
        <topology evidence="1">Multi-pass membrane protein</topology>
    </subcellularLocation>
</comment>
<dbReference type="EMBL" id="JAWXYC010000004">
    <property type="protein sequence ID" value="MDX5952458.1"/>
    <property type="molecule type" value="Genomic_DNA"/>
</dbReference>
<gene>
    <name evidence="8" type="ORF">SIM66_14875</name>
</gene>
<dbReference type="Proteomes" id="UP001277471">
    <property type="component" value="Unassembled WGS sequence"/>
</dbReference>
<accession>A0ABU4P5F8</accession>
<feature type="domain" description="EamA" evidence="7">
    <location>
        <begin position="31"/>
        <end position="160"/>
    </location>
</feature>
<evidence type="ECO:0000256" key="2">
    <source>
        <dbReference type="ARBA" id="ARBA00009853"/>
    </source>
</evidence>
<feature type="transmembrane region" description="Helical" evidence="6">
    <location>
        <begin position="144"/>
        <end position="165"/>
    </location>
</feature>
<feature type="transmembrane region" description="Helical" evidence="6">
    <location>
        <begin position="171"/>
        <end position="189"/>
    </location>
</feature>
<evidence type="ECO:0000256" key="4">
    <source>
        <dbReference type="ARBA" id="ARBA00022989"/>
    </source>
</evidence>
<dbReference type="InterPro" id="IPR000620">
    <property type="entry name" value="EamA_dom"/>
</dbReference>
<feature type="transmembrane region" description="Helical" evidence="6">
    <location>
        <begin position="256"/>
        <end position="277"/>
    </location>
</feature>
<keyword evidence="5 6" id="KW-0472">Membrane</keyword>
<evidence type="ECO:0000256" key="1">
    <source>
        <dbReference type="ARBA" id="ARBA00004141"/>
    </source>
</evidence>
<sequence>MPTQKCSITRVTTTVLPYANALSAMPGAAKAVAWSVVSAGTFAFGQASVKLLSERLPPAELAFLRASVGVLIAIGAWRLLAELRKARHPFWFAARCILGVIAIYAFMDAIARIPLALATLVLFSRLLIVPALAWLLLNERVEPSVWGAVLAGLVGIAVALTPTLGEWRDTGAISAFIAAIASAGSQVAVRRLAQAHSAGVIVIVNSAAAGLLLAFPAAAVWVTPPLGDLPVLAAVAGFALMAQYAAARAFAGSRAAFVASMDFLTVPMTAAIGFLVFSETITPHLVIGSALILASTLYIAWRGTHHVLRLPETQKSA</sequence>
<protein>
    <submittedName>
        <fullName evidence="8">DMT family transporter</fullName>
    </submittedName>
</protein>
<feature type="transmembrane region" description="Helical" evidence="6">
    <location>
        <begin position="201"/>
        <end position="223"/>
    </location>
</feature>
<keyword evidence="3 6" id="KW-0812">Transmembrane</keyword>
<comment type="caution">
    <text evidence="8">The sequence shown here is derived from an EMBL/GenBank/DDBJ whole genome shotgun (WGS) entry which is preliminary data.</text>
</comment>
<feature type="transmembrane region" description="Helical" evidence="6">
    <location>
        <begin position="31"/>
        <end position="49"/>
    </location>
</feature>
<name>A0ABU4P5F8_AZOBR</name>
<dbReference type="GeneID" id="56449651"/>
<organism evidence="8 9">
    <name type="scientific">Azospirillum brasilense</name>
    <dbReference type="NCBI Taxonomy" id="192"/>
    <lineage>
        <taxon>Bacteria</taxon>
        <taxon>Pseudomonadati</taxon>
        <taxon>Pseudomonadota</taxon>
        <taxon>Alphaproteobacteria</taxon>
        <taxon>Rhodospirillales</taxon>
        <taxon>Azospirillaceae</taxon>
        <taxon>Azospirillum</taxon>
    </lineage>
</organism>
<keyword evidence="9" id="KW-1185">Reference proteome</keyword>
<feature type="transmembrane region" description="Helical" evidence="6">
    <location>
        <begin position="61"/>
        <end position="81"/>
    </location>
</feature>
<evidence type="ECO:0000256" key="5">
    <source>
        <dbReference type="ARBA" id="ARBA00023136"/>
    </source>
</evidence>
<evidence type="ECO:0000256" key="6">
    <source>
        <dbReference type="SAM" id="Phobius"/>
    </source>
</evidence>
<evidence type="ECO:0000256" key="3">
    <source>
        <dbReference type="ARBA" id="ARBA00022692"/>
    </source>
</evidence>
<feature type="transmembrane region" description="Helical" evidence="6">
    <location>
        <begin position="283"/>
        <end position="301"/>
    </location>
</feature>
<feature type="transmembrane region" description="Helical" evidence="6">
    <location>
        <begin position="88"/>
        <end position="107"/>
    </location>
</feature>
<keyword evidence="4 6" id="KW-1133">Transmembrane helix</keyword>
<dbReference type="InterPro" id="IPR037185">
    <property type="entry name" value="EmrE-like"/>
</dbReference>
<comment type="similarity">
    <text evidence="2">Belongs to the drug/metabolite transporter (DMT) superfamily. 10 TMS drug/metabolite exporter (DME) (TC 2.A.7.3) family.</text>
</comment>
<evidence type="ECO:0000313" key="8">
    <source>
        <dbReference type="EMBL" id="MDX5952458.1"/>
    </source>
</evidence>
<feature type="transmembrane region" description="Helical" evidence="6">
    <location>
        <begin position="113"/>
        <end position="137"/>
    </location>
</feature>
<dbReference type="RefSeq" id="WP_143265679.1">
    <property type="nucleotide sequence ID" value="NZ_CP012914.1"/>
</dbReference>
<dbReference type="Pfam" id="PF00892">
    <property type="entry name" value="EamA"/>
    <property type="match status" value="1"/>
</dbReference>